<dbReference type="EMBL" id="JAOPGA020001060">
    <property type="protein sequence ID" value="KAL0484648.1"/>
    <property type="molecule type" value="Genomic_DNA"/>
</dbReference>
<comment type="subcellular location">
    <subcellularLocation>
        <location evidence="1">Membrane</location>
        <topology evidence="1">Multi-pass membrane protein</topology>
    </subcellularLocation>
</comment>
<feature type="binding site" evidence="5">
    <location>
        <position position="230"/>
    </location>
    <ligand>
        <name>Zn(2+)</name>
        <dbReference type="ChEBI" id="CHEBI:29105"/>
    </ligand>
</feature>
<feature type="transmembrane region" description="Helical" evidence="6">
    <location>
        <begin position="232"/>
        <end position="252"/>
    </location>
</feature>
<keyword evidence="8" id="KW-1185">Reference proteome</keyword>
<keyword evidence="5" id="KW-0479">Metal-binding</keyword>
<dbReference type="GO" id="GO:0046872">
    <property type="term" value="F:metal ion binding"/>
    <property type="evidence" value="ECO:0007669"/>
    <property type="project" value="UniProtKB-KW"/>
</dbReference>
<evidence type="ECO:0000313" key="8">
    <source>
        <dbReference type="Proteomes" id="UP001431209"/>
    </source>
</evidence>
<feature type="transmembrane region" description="Helical" evidence="6">
    <location>
        <begin position="200"/>
        <end position="220"/>
    </location>
</feature>
<evidence type="ECO:0000256" key="2">
    <source>
        <dbReference type="ARBA" id="ARBA00022692"/>
    </source>
</evidence>
<evidence type="ECO:0000256" key="1">
    <source>
        <dbReference type="ARBA" id="ARBA00004141"/>
    </source>
</evidence>
<comment type="caution">
    <text evidence="7">The sequence shown here is derived from an EMBL/GenBank/DDBJ whole genome shotgun (WGS) entry which is preliminary data.</text>
</comment>
<evidence type="ECO:0000256" key="4">
    <source>
        <dbReference type="ARBA" id="ARBA00023136"/>
    </source>
</evidence>
<dbReference type="AlphaFoldDB" id="A0AAW2Z5Y1"/>
<keyword evidence="3 6" id="KW-1133">Transmembrane helix</keyword>
<proteinExistence type="predicted"/>
<sequence>MKAGVDGKGNDAPSKGVLINKSYTPRLTCCGCAFMNTKTPEGYTPTTIEHIMNCLTHAIPALISIYGLYALVKEAEDRPVEKFIAWIYGVTLIMLFSISTVYHISNLIEKLKQFTPILQKLDHAVIFIFIAASYTPWLMLTDLGSSNMLGKWFVVLVWFIAVIGTFRFLFARSHPQFLLLALGWIVVLLANPIYNSKVPFYAMLEVLLGGLFYSFGAILLNMDGIVPFSHALWHIMTTAAAAFHYHSIYTYLITYQNEEIMEITLKEFISSVME</sequence>
<evidence type="ECO:0000256" key="3">
    <source>
        <dbReference type="ARBA" id="ARBA00022989"/>
    </source>
</evidence>
<feature type="binding site" evidence="5">
    <location>
        <position position="103"/>
    </location>
    <ligand>
        <name>Zn(2+)</name>
        <dbReference type="ChEBI" id="CHEBI:29105"/>
    </ligand>
</feature>
<organism evidence="7 8">
    <name type="scientific">Acrasis kona</name>
    <dbReference type="NCBI Taxonomy" id="1008807"/>
    <lineage>
        <taxon>Eukaryota</taxon>
        <taxon>Discoba</taxon>
        <taxon>Heterolobosea</taxon>
        <taxon>Tetramitia</taxon>
        <taxon>Eutetramitia</taxon>
        <taxon>Acrasidae</taxon>
        <taxon>Acrasis</taxon>
    </lineage>
</organism>
<dbReference type="PANTHER" id="PTHR20855:SF3">
    <property type="entry name" value="LD03007P"/>
    <property type="match status" value="1"/>
</dbReference>
<keyword evidence="4 6" id="KW-0472">Membrane</keyword>
<keyword evidence="5" id="KW-0862">Zinc</keyword>
<dbReference type="Pfam" id="PF03006">
    <property type="entry name" value="HlyIII"/>
    <property type="match status" value="1"/>
</dbReference>
<accession>A0AAW2Z5Y1</accession>
<dbReference type="Proteomes" id="UP001431209">
    <property type="component" value="Unassembled WGS sequence"/>
</dbReference>
<feature type="transmembrane region" description="Helical" evidence="6">
    <location>
        <begin position="51"/>
        <end position="71"/>
    </location>
</feature>
<evidence type="ECO:0000256" key="6">
    <source>
        <dbReference type="SAM" id="Phobius"/>
    </source>
</evidence>
<feature type="transmembrane region" description="Helical" evidence="6">
    <location>
        <begin position="177"/>
        <end position="194"/>
    </location>
</feature>
<evidence type="ECO:0000256" key="5">
    <source>
        <dbReference type="PIRSR" id="PIRSR604254-1"/>
    </source>
</evidence>
<feature type="transmembrane region" description="Helical" evidence="6">
    <location>
        <begin position="152"/>
        <end position="170"/>
    </location>
</feature>
<feature type="transmembrane region" description="Helical" evidence="6">
    <location>
        <begin position="83"/>
        <end position="104"/>
    </location>
</feature>
<protein>
    <submittedName>
        <fullName evidence="7">Mmd</fullName>
    </submittedName>
</protein>
<dbReference type="PANTHER" id="PTHR20855">
    <property type="entry name" value="ADIPOR/PROGESTIN RECEPTOR-RELATED"/>
    <property type="match status" value="1"/>
</dbReference>
<evidence type="ECO:0000313" key="7">
    <source>
        <dbReference type="EMBL" id="KAL0484648.1"/>
    </source>
</evidence>
<feature type="binding site" evidence="5">
    <location>
        <position position="234"/>
    </location>
    <ligand>
        <name>Zn(2+)</name>
        <dbReference type="ChEBI" id="CHEBI:29105"/>
    </ligand>
</feature>
<gene>
    <name evidence="7" type="ORF">AKO1_003470</name>
</gene>
<name>A0AAW2Z5Y1_9EUKA</name>
<dbReference type="GO" id="GO:0016020">
    <property type="term" value="C:membrane"/>
    <property type="evidence" value="ECO:0007669"/>
    <property type="project" value="UniProtKB-SubCell"/>
</dbReference>
<feature type="transmembrane region" description="Helical" evidence="6">
    <location>
        <begin position="124"/>
        <end position="140"/>
    </location>
</feature>
<keyword evidence="2 6" id="KW-0812">Transmembrane</keyword>
<dbReference type="InterPro" id="IPR004254">
    <property type="entry name" value="AdipoR/HlyIII-related"/>
</dbReference>
<reference evidence="7 8" key="1">
    <citation type="submission" date="2024-03" db="EMBL/GenBank/DDBJ databases">
        <title>The Acrasis kona genome and developmental transcriptomes reveal deep origins of eukaryotic multicellular pathways.</title>
        <authorList>
            <person name="Sheikh S."/>
            <person name="Fu C.-J."/>
            <person name="Brown M.W."/>
            <person name="Baldauf S.L."/>
        </authorList>
    </citation>
    <scope>NUCLEOTIDE SEQUENCE [LARGE SCALE GENOMIC DNA]</scope>
    <source>
        <strain evidence="7 8">ATCC MYA-3509</strain>
    </source>
</reference>